<evidence type="ECO:0000313" key="17">
    <source>
        <dbReference type="Proteomes" id="UP000038040"/>
    </source>
</evidence>
<dbReference type="Proteomes" id="UP000274756">
    <property type="component" value="Unassembled WGS sequence"/>
</dbReference>
<protein>
    <recommendedName>
        <fullName evidence="6">GDP-D-glucose phosphorylase 1</fullName>
        <ecNumber evidence="5">2.7.7.78</ecNumber>
    </recommendedName>
</protein>
<dbReference type="GO" id="GO:0016787">
    <property type="term" value="F:hydrolase activity"/>
    <property type="evidence" value="ECO:0007669"/>
    <property type="project" value="UniProtKB-KW"/>
</dbReference>
<comment type="function">
    <text evidence="2">Specific and highly efficient GDP-D-glucose phosphorylase regulating the levels of GDP-D-glucose in cells.</text>
</comment>
<gene>
    <name evidence="16" type="ORF">DME_LOCUS4455</name>
</gene>
<dbReference type="GO" id="GO:0005737">
    <property type="term" value="C:cytoplasm"/>
    <property type="evidence" value="ECO:0007669"/>
    <property type="project" value="UniProtKB-SubCell"/>
</dbReference>
<feature type="domain" description="GDPGP1-like N-terminal" evidence="15">
    <location>
        <begin position="1"/>
        <end position="160"/>
    </location>
</feature>
<comment type="subcellular location">
    <subcellularLocation>
        <location evidence="3">Cytoplasm</location>
    </subcellularLocation>
</comment>
<dbReference type="GO" id="GO:0005085">
    <property type="term" value="F:guanyl-nucleotide exchange factor activity"/>
    <property type="evidence" value="ECO:0007669"/>
    <property type="project" value="UniProtKB-KW"/>
</dbReference>
<keyword evidence="9" id="KW-0808">Transferase</keyword>
<keyword evidence="8" id="KW-0344">Guanine-nucleotide releasing factor</keyword>
<feature type="domain" description="GDPGP1-like C-terminal" evidence="14">
    <location>
        <begin position="190"/>
        <end position="319"/>
    </location>
</feature>
<dbReference type="PANTHER" id="PTHR20884:SF8">
    <property type="entry name" value="GDP-D-GLUCOSE PHOSPHORYLASE 1"/>
    <property type="match status" value="1"/>
</dbReference>
<dbReference type="GO" id="GO:0000166">
    <property type="term" value="F:nucleotide binding"/>
    <property type="evidence" value="ECO:0007669"/>
    <property type="project" value="UniProtKB-KW"/>
</dbReference>
<accession>A0A0N4U0L0</accession>
<dbReference type="OrthoDB" id="417175at2759"/>
<evidence type="ECO:0000313" key="19">
    <source>
        <dbReference type="WBParaSite" id="DME_0000009501-mRNA-1"/>
    </source>
</evidence>
<evidence type="ECO:0000256" key="10">
    <source>
        <dbReference type="ARBA" id="ARBA00022695"/>
    </source>
</evidence>
<dbReference type="InterPro" id="IPR058866">
    <property type="entry name" value="GDPGP1_N"/>
</dbReference>
<keyword evidence="11" id="KW-0547">Nucleotide-binding</keyword>
<evidence type="ECO:0000256" key="4">
    <source>
        <dbReference type="ARBA" id="ARBA00006451"/>
    </source>
</evidence>
<evidence type="ECO:0000256" key="8">
    <source>
        <dbReference type="ARBA" id="ARBA00022658"/>
    </source>
</evidence>
<comment type="catalytic activity">
    <reaction evidence="1">
        <text>GDP-alpha-D-glucose + phosphate = alpha-D-glucose 1-phosphate + GDP + H(+)</text>
        <dbReference type="Rhea" id="RHEA:30387"/>
        <dbReference type="ChEBI" id="CHEBI:15378"/>
        <dbReference type="ChEBI" id="CHEBI:43474"/>
        <dbReference type="ChEBI" id="CHEBI:58189"/>
        <dbReference type="ChEBI" id="CHEBI:58601"/>
        <dbReference type="ChEBI" id="CHEBI:62230"/>
        <dbReference type="EC" id="2.7.7.78"/>
    </reaction>
</comment>
<keyword evidence="18" id="KW-1185">Reference proteome</keyword>
<reference evidence="16 18" key="2">
    <citation type="submission" date="2018-11" db="EMBL/GenBank/DDBJ databases">
        <authorList>
            <consortium name="Pathogen Informatics"/>
        </authorList>
    </citation>
    <scope>NUCLEOTIDE SEQUENCE [LARGE SCALE GENOMIC DNA]</scope>
</reference>
<evidence type="ECO:0000256" key="7">
    <source>
        <dbReference type="ARBA" id="ARBA00022490"/>
    </source>
</evidence>
<dbReference type="Pfam" id="PF26217">
    <property type="entry name" value="GDPGP1_N"/>
    <property type="match status" value="1"/>
</dbReference>
<reference evidence="19" key="1">
    <citation type="submission" date="2017-02" db="UniProtKB">
        <authorList>
            <consortium name="WormBaseParasite"/>
        </authorList>
    </citation>
    <scope>IDENTIFICATION</scope>
</reference>
<proteinExistence type="inferred from homology"/>
<sequence>MLMSRWESAKSEGVFNYHLNCMYKFLPGDFNFSIQLNVERAQMRRKPMRFHAIREAFNSMRWNFTKLKEKEIMFYFRCINQPCSGDPLDRHIVAVNASPLERGHSLIVPSISHCVPQVLNETAVRIAAHFMLLVDDDTFHVLFNSLLGFASVNHLHLHALFWPYDSDLINRRCERISDALYVIRRPVWCTHVIVFQLTSAHDINKFITNVLTCVEFLSVKDVAHNVYFARAQPLRTTGEIWSEDTKRTLPQLVTAYIFPRTSVLGAKPVMNFSPAALELAGCLTAYSYRFFESATEETALRIMDEDATISDSLFNQLYSELDDILCGRKPVSKQCDDIDAELELTSPELEELRDSFETFEMHSPRRFYSNEKPNFDFPPPPSPLASAPMSPPLDNGKTFPG</sequence>
<dbReference type="EC" id="2.7.7.78" evidence="5"/>
<evidence type="ECO:0000259" key="14">
    <source>
        <dbReference type="Pfam" id="PF26216"/>
    </source>
</evidence>
<name>A0A0N4U0L0_DRAME</name>
<keyword evidence="7" id="KW-0963">Cytoplasm</keyword>
<dbReference type="Proteomes" id="UP000038040">
    <property type="component" value="Unplaced"/>
</dbReference>
<evidence type="ECO:0000313" key="16">
    <source>
        <dbReference type="EMBL" id="VDN54482.1"/>
    </source>
</evidence>
<evidence type="ECO:0000256" key="9">
    <source>
        <dbReference type="ARBA" id="ARBA00022679"/>
    </source>
</evidence>
<organism evidence="17 19">
    <name type="scientific">Dracunculus medinensis</name>
    <name type="common">Guinea worm</name>
    <dbReference type="NCBI Taxonomy" id="318479"/>
    <lineage>
        <taxon>Eukaryota</taxon>
        <taxon>Metazoa</taxon>
        <taxon>Ecdysozoa</taxon>
        <taxon>Nematoda</taxon>
        <taxon>Chromadorea</taxon>
        <taxon>Rhabditida</taxon>
        <taxon>Spirurina</taxon>
        <taxon>Dracunculoidea</taxon>
        <taxon>Dracunculidae</taxon>
        <taxon>Dracunculus</taxon>
    </lineage>
</organism>
<evidence type="ECO:0000256" key="6">
    <source>
        <dbReference type="ARBA" id="ARBA00018857"/>
    </source>
</evidence>
<evidence type="ECO:0000256" key="1">
    <source>
        <dbReference type="ARBA" id="ARBA00000063"/>
    </source>
</evidence>
<dbReference type="STRING" id="318479.A0A0N4U0L0"/>
<dbReference type="InterPro" id="IPR026506">
    <property type="entry name" value="GDPGP"/>
</dbReference>
<comment type="similarity">
    <text evidence="4">Belongs to the GDPGP1 family.</text>
</comment>
<dbReference type="InterPro" id="IPR058865">
    <property type="entry name" value="GDPGP1_C"/>
</dbReference>
<keyword evidence="10" id="KW-0548">Nucleotidyltransferase</keyword>
<feature type="region of interest" description="Disordered" evidence="13">
    <location>
        <begin position="370"/>
        <end position="401"/>
    </location>
</feature>
<evidence type="ECO:0000313" key="18">
    <source>
        <dbReference type="Proteomes" id="UP000274756"/>
    </source>
</evidence>
<dbReference type="GO" id="GO:0006006">
    <property type="term" value="P:glucose metabolic process"/>
    <property type="evidence" value="ECO:0007669"/>
    <property type="project" value="TreeGrafter"/>
</dbReference>
<evidence type="ECO:0000259" key="15">
    <source>
        <dbReference type="Pfam" id="PF26217"/>
    </source>
</evidence>
<dbReference type="GO" id="GO:0080048">
    <property type="term" value="F:GDP-D-glucose phosphorylase activity"/>
    <property type="evidence" value="ECO:0007669"/>
    <property type="project" value="UniProtKB-EC"/>
</dbReference>
<evidence type="ECO:0000256" key="13">
    <source>
        <dbReference type="SAM" id="MobiDB-lite"/>
    </source>
</evidence>
<dbReference type="PANTHER" id="PTHR20884">
    <property type="entry name" value="GDP-D-GLUCOSE PHOSPHORYLASE 1"/>
    <property type="match status" value="1"/>
</dbReference>
<dbReference type="Pfam" id="PF26216">
    <property type="entry name" value="GDPGP1_C"/>
    <property type="match status" value="1"/>
</dbReference>
<dbReference type="EMBL" id="UYYG01001150">
    <property type="protein sequence ID" value="VDN54482.1"/>
    <property type="molecule type" value="Genomic_DNA"/>
</dbReference>
<dbReference type="WBParaSite" id="DME_0000009501-mRNA-1">
    <property type="protein sequence ID" value="DME_0000009501-mRNA-1"/>
    <property type="gene ID" value="DME_0000009501"/>
</dbReference>
<evidence type="ECO:0000256" key="2">
    <source>
        <dbReference type="ARBA" id="ARBA00003049"/>
    </source>
</evidence>
<evidence type="ECO:0000256" key="3">
    <source>
        <dbReference type="ARBA" id="ARBA00004496"/>
    </source>
</evidence>
<dbReference type="AlphaFoldDB" id="A0A0N4U0L0"/>
<evidence type="ECO:0000256" key="12">
    <source>
        <dbReference type="ARBA" id="ARBA00022801"/>
    </source>
</evidence>
<evidence type="ECO:0000256" key="11">
    <source>
        <dbReference type="ARBA" id="ARBA00022741"/>
    </source>
</evidence>
<keyword evidence="12" id="KW-0378">Hydrolase</keyword>
<evidence type="ECO:0000256" key="5">
    <source>
        <dbReference type="ARBA" id="ARBA00012507"/>
    </source>
</evidence>